<evidence type="ECO:0000256" key="1">
    <source>
        <dbReference type="ARBA" id="ARBA00023002"/>
    </source>
</evidence>
<dbReference type="SUPFAM" id="SSF51730">
    <property type="entry name" value="FAD-linked oxidoreductase"/>
    <property type="match status" value="1"/>
</dbReference>
<evidence type="ECO:0000256" key="2">
    <source>
        <dbReference type="SAM" id="MobiDB-lite"/>
    </source>
</evidence>
<dbReference type="Gene3D" id="3.20.20.220">
    <property type="match status" value="1"/>
</dbReference>
<proteinExistence type="predicted"/>
<dbReference type="InterPro" id="IPR029041">
    <property type="entry name" value="FAD-linked_oxidoreductase-like"/>
</dbReference>
<dbReference type="GO" id="GO:0016491">
    <property type="term" value="F:oxidoreductase activity"/>
    <property type="evidence" value="ECO:0007669"/>
    <property type="project" value="UniProtKB-KW"/>
</dbReference>
<gene>
    <name evidence="3" type="ORF">Tasa_048_118</name>
</gene>
<dbReference type="STRING" id="1231623.Tasa_048_118"/>
<organism evidence="3 4">
    <name type="scientific">Tanticharoenia sakaeratensis NBRC 103193</name>
    <dbReference type="NCBI Taxonomy" id="1231623"/>
    <lineage>
        <taxon>Bacteria</taxon>
        <taxon>Pseudomonadati</taxon>
        <taxon>Pseudomonadota</taxon>
        <taxon>Alphaproteobacteria</taxon>
        <taxon>Acetobacterales</taxon>
        <taxon>Acetobacteraceae</taxon>
        <taxon>Tanticharoenia</taxon>
    </lineage>
</organism>
<dbReference type="EMBL" id="BALE01000048">
    <property type="protein sequence ID" value="GAN55493.1"/>
    <property type="molecule type" value="Genomic_DNA"/>
</dbReference>
<reference evidence="3 4" key="1">
    <citation type="submission" date="2012-10" db="EMBL/GenBank/DDBJ databases">
        <title>Genome sequencing of Tanticharoenia sakaeratensis NBRC 103193.</title>
        <authorList>
            <person name="Azuma Y."/>
            <person name="Hadano H."/>
            <person name="Hirakawa H."/>
            <person name="Matsushita K."/>
        </authorList>
    </citation>
    <scope>NUCLEOTIDE SEQUENCE [LARGE SCALE GENOMIC DNA]</scope>
    <source>
        <strain evidence="3 4">NBRC 103193</strain>
    </source>
</reference>
<keyword evidence="4" id="KW-1185">Reference proteome</keyword>
<keyword evidence="1" id="KW-0560">Oxidoreductase</keyword>
<dbReference type="Proteomes" id="UP000032679">
    <property type="component" value="Unassembled WGS sequence"/>
</dbReference>
<sequence length="310" mass="32874">MILSPQAADLRARWIGASSLETTPGTILSPKDALAGLEPGAAVFVTALRDANPAETIAASVHLARRGFVPVPHLAARGLRDAAQLRDLCRALVSEAGVSHVLLVAGGLPHPAGDFADTHDVLRTEILSETGIRHVFVAGHPEGHPEAPAGPPHASLLHKQAVARAQGLTMEIVTQFAFEAAPIIAWERSLRAAGVHLPVRVGLHGLVSPRILVRYGLVCGIGPSLRFMQAQKRRLHRWFLPSDPAILIDPLAAHAAADPSTLLSGLHFFPFGAVARTLVWRRAEGARTHDAEGARTGDHQETSGSSQRAS</sequence>
<protein>
    <submittedName>
        <fullName evidence="3">Methylenetetrahydrofolate reductase</fullName>
    </submittedName>
</protein>
<name>A0A0D6MQE0_9PROT</name>
<evidence type="ECO:0000313" key="3">
    <source>
        <dbReference type="EMBL" id="GAN55493.1"/>
    </source>
</evidence>
<dbReference type="RefSeq" id="WP_199484127.1">
    <property type="nucleotide sequence ID" value="NZ_BALE01000048.1"/>
</dbReference>
<feature type="compositionally biased region" description="Basic and acidic residues" evidence="2">
    <location>
        <begin position="287"/>
        <end position="301"/>
    </location>
</feature>
<accession>A0A0D6MQE0</accession>
<evidence type="ECO:0000313" key="4">
    <source>
        <dbReference type="Proteomes" id="UP000032679"/>
    </source>
</evidence>
<feature type="region of interest" description="Disordered" evidence="2">
    <location>
        <begin position="287"/>
        <end position="310"/>
    </location>
</feature>
<comment type="caution">
    <text evidence="3">The sequence shown here is derived from an EMBL/GenBank/DDBJ whole genome shotgun (WGS) entry which is preliminary data.</text>
</comment>
<dbReference type="AlphaFoldDB" id="A0A0D6MQE0"/>